<keyword evidence="3" id="KW-0804">Transcription</keyword>
<keyword evidence="2" id="KW-0238">DNA-binding</keyword>
<organism evidence="5 6">
    <name type="scientific">Dactylosporangium fulvum</name>
    <dbReference type="NCBI Taxonomy" id="53359"/>
    <lineage>
        <taxon>Bacteria</taxon>
        <taxon>Bacillati</taxon>
        <taxon>Actinomycetota</taxon>
        <taxon>Actinomycetes</taxon>
        <taxon>Micromonosporales</taxon>
        <taxon>Micromonosporaceae</taxon>
        <taxon>Dactylosporangium</taxon>
    </lineage>
</organism>
<dbReference type="InterPro" id="IPR036390">
    <property type="entry name" value="WH_DNA-bd_sf"/>
</dbReference>
<name>A0ABY5WD58_9ACTN</name>
<dbReference type="PANTHER" id="PTHR33204:SF39">
    <property type="entry name" value="TRANSCRIPTIONAL REGULATORY PROTEIN"/>
    <property type="match status" value="1"/>
</dbReference>
<evidence type="ECO:0000256" key="2">
    <source>
        <dbReference type="ARBA" id="ARBA00023125"/>
    </source>
</evidence>
<sequence>MTKPDIAGTAAVCGDESLRAVVRDLLTTIGDKWTLAVVAALVERDQRFTAIQRDVAGISHRMLTKTLRDLERDGLVSRSVYAEVPPRVEYGLTPLGRTLVDTIDALIGWVGEHGPAVLANRRGRSRDTTAHAAP</sequence>
<evidence type="ECO:0000256" key="1">
    <source>
        <dbReference type="ARBA" id="ARBA00023015"/>
    </source>
</evidence>
<dbReference type="Gene3D" id="1.10.10.10">
    <property type="entry name" value="Winged helix-like DNA-binding domain superfamily/Winged helix DNA-binding domain"/>
    <property type="match status" value="1"/>
</dbReference>
<evidence type="ECO:0000313" key="6">
    <source>
        <dbReference type="Proteomes" id="UP001059617"/>
    </source>
</evidence>
<dbReference type="Pfam" id="PF01638">
    <property type="entry name" value="HxlR"/>
    <property type="match status" value="1"/>
</dbReference>
<dbReference type="Proteomes" id="UP001059617">
    <property type="component" value="Chromosome"/>
</dbReference>
<dbReference type="InterPro" id="IPR002577">
    <property type="entry name" value="HTH_HxlR"/>
</dbReference>
<evidence type="ECO:0000256" key="3">
    <source>
        <dbReference type="ARBA" id="ARBA00023163"/>
    </source>
</evidence>
<reference evidence="5" key="2">
    <citation type="submission" date="2022-09" db="EMBL/GenBank/DDBJ databases">
        <title>Biosynthetic gene clusters of Dactylosporangioum fulvum.</title>
        <authorList>
            <person name="Caradec T."/>
        </authorList>
    </citation>
    <scope>NUCLEOTIDE SEQUENCE</scope>
    <source>
        <strain evidence="5">NRRL B-16292</strain>
    </source>
</reference>
<dbReference type="PANTHER" id="PTHR33204">
    <property type="entry name" value="TRANSCRIPTIONAL REGULATOR, MARR FAMILY"/>
    <property type="match status" value="1"/>
</dbReference>
<feature type="domain" description="HTH hxlR-type" evidence="4">
    <location>
        <begin position="13"/>
        <end position="118"/>
    </location>
</feature>
<protein>
    <submittedName>
        <fullName evidence="5">Helix-turn-helix transcriptional regulator</fullName>
    </submittedName>
</protein>
<dbReference type="RefSeq" id="WP_259866922.1">
    <property type="nucleotide sequence ID" value="NZ_BAAAST010000071.1"/>
</dbReference>
<dbReference type="PROSITE" id="PS51118">
    <property type="entry name" value="HTH_HXLR"/>
    <property type="match status" value="1"/>
</dbReference>
<evidence type="ECO:0000313" key="5">
    <source>
        <dbReference type="EMBL" id="UWP87089.1"/>
    </source>
</evidence>
<reference evidence="5" key="1">
    <citation type="submission" date="2021-04" db="EMBL/GenBank/DDBJ databases">
        <authorList>
            <person name="Hartkoorn R.C."/>
            <person name="Beaudoing E."/>
            <person name="Hot D."/>
        </authorList>
    </citation>
    <scope>NUCLEOTIDE SEQUENCE</scope>
    <source>
        <strain evidence="5">NRRL B-16292</strain>
    </source>
</reference>
<evidence type="ECO:0000259" key="4">
    <source>
        <dbReference type="PROSITE" id="PS51118"/>
    </source>
</evidence>
<gene>
    <name evidence="5" type="ORF">Dfulv_23745</name>
</gene>
<keyword evidence="1" id="KW-0805">Transcription regulation</keyword>
<keyword evidence="6" id="KW-1185">Reference proteome</keyword>
<proteinExistence type="predicted"/>
<dbReference type="InterPro" id="IPR036388">
    <property type="entry name" value="WH-like_DNA-bd_sf"/>
</dbReference>
<dbReference type="EMBL" id="CP073720">
    <property type="protein sequence ID" value="UWP87089.1"/>
    <property type="molecule type" value="Genomic_DNA"/>
</dbReference>
<dbReference type="SUPFAM" id="SSF46785">
    <property type="entry name" value="Winged helix' DNA-binding domain"/>
    <property type="match status" value="1"/>
</dbReference>
<accession>A0ABY5WD58</accession>